<evidence type="ECO:0000259" key="2">
    <source>
        <dbReference type="Pfam" id="PF01636"/>
    </source>
</evidence>
<dbReference type="RefSeq" id="WP_188836137.1">
    <property type="nucleotide sequence ID" value="NZ_BMHI01000002.1"/>
</dbReference>
<dbReference type="InterPro" id="IPR011009">
    <property type="entry name" value="Kinase-like_dom_sf"/>
</dbReference>
<dbReference type="Proteomes" id="UP000636793">
    <property type="component" value="Unassembled WGS sequence"/>
</dbReference>
<accession>A0A916T187</accession>
<comment type="caution">
    <text evidence="3">The sequence shown here is derived from an EMBL/GenBank/DDBJ whole genome shotgun (WGS) entry which is preliminary data.</text>
</comment>
<evidence type="ECO:0000256" key="1">
    <source>
        <dbReference type="SAM" id="MobiDB-lite"/>
    </source>
</evidence>
<protein>
    <submittedName>
        <fullName evidence="3">Phosphotransferase</fullName>
    </submittedName>
</protein>
<reference evidence="3" key="1">
    <citation type="journal article" date="2014" name="Int. J. Syst. Evol. Microbiol.">
        <title>Complete genome sequence of Corynebacterium casei LMG S-19264T (=DSM 44701T), isolated from a smear-ripened cheese.</title>
        <authorList>
            <consortium name="US DOE Joint Genome Institute (JGI-PGF)"/>
            <person name="Walter F."/>
            <person name="Albersmeier A."/>
            <person name="Kalinowski J."/>
            <person name="Ruckert C."/>
        </authorList>
    </citation>
    <scope>NUCLEOTIDE SEQUENCE</scope>
    <source>
        <strain evidence="3">CGMCC 1.15085</strain>
    </source>
</reference>
<sequence>MSEGEQPLTGGNATPGGAVRRGDTVRKPWTASTPLVREYIDALATRAVPVPQHFGCDNRGRQVIEFMYGTLAHEHGPLSEGQLTAVGRLIRRIHDASESIPFVDEAWDVLIPPPDTASLLCHNDLAPWNLVLNGSVMVFIDWDGAGPSTRVWDLAYAAQSFAGIDPSNAPKVAARRLSCLIAGYAPNEQMRQQLPAAIVQRTAAMHQLLRTAADNGRQPWAAMFTSGHGTYWANAADYAVLHESYWHHATSSE</sequence>
<name>A0A916T187_9MICO</name>
<evidence type="ECO:0000313" key="4">
    <source>
        <dbReference type="Proteomes" id="UP000636793"/>
    </source>
</evidence>
<dbReference type="AlphaFoldDB" id="A0A916T187"/>
<organism evidence="3 4">
    <name type="scientific">Flexivirga endophytica</name>
    <dbReference type="NCBI Taxonomy" id="1849103"/>
    <lineage>
        <taxon>Bacteria</taxon>
        <taxon>Bacillati</taxon>
        <taxon>Actinomycetota</taxon>
        <taxon>Actinomycetes</taxon>
        <taxon>Micrococcales</taxon>
        <taxon>Dermacoccaceae</taxon>
        <taxon>Flexivirga</taxon>
    </lineage>
</organism>
<feature type="domain" description="Aminoglycoside phosphotransferase" evidence="2">
    <location>
        <begin position="104"/>
        <end position="170"/>
    </location>
</feature>
<evidence type="ECO:0000313" key="3">
    <source>
        <dbReference type="EMBL" id="GGB24201.1"/>
    </source>
</evidence>
<feature type="region of interest" description="Disordered" evidence="1">
    <location>
        <begin position="1"/>
        <end position="26"/>
    </location>
</feature>
<reference evidence="3" key="2">
    <citation type="submission" date="2020-09" db="EMBL/GenBank/DDBJ databases">
        <authorList>
            <person name="Sun Q."/>
            <person name="Zhou Y."/>
        </authorList>
    </citation>
    <scope>NUCLEOTIDE SEQUENCE</scope>
    <source>
        <strain evidence="3">CGMCC 1.15085</strain>
    </source>
</reference>
<dbReference type="Pfam" id="PF01636">
    <property type="entry name" value="APH"/>
    <property type="match status" value="1"/>
</dbReference>
<proteinExistence type="predicted"/>
<dbReference type="Gene3D" id="3.90.1200.10">
    <property type="match status" value="1"/>
</dbReference>
<keyword evidence="4" id="KW-1185">Reference proteome</keyword>
<dbReference type="InterPro" id="IPR002575">
    <property type="entry name" value="Aminoglycoside_PTrfase"/>
</dbReference>
<gene>
    <name evidence="3" type="ORF">GCM10011492_12670</name>
</gene>
<dbReference type="EMBL" id="BMHI01000002">
    <property type="protein sequence ID" value="GGB24201.1"/>
    <property type="molecule type" value="Genomic_DNA"/>
</dbReference>
<dbReference type="SUPFAM" id="SSF56112">
    <property type="entry name" value="Protein kinase-like (PK-like)"/>
    <property type="match status" value="1"/>
</dbReference>